<dbReference type="SMART" id="SM00044">
    <property type="entry name" value="CYCc"/>
    <property type="match status" value="1"/>
</dbReference>
<evidence type="ECO:0000259" key="1">
    <source>
        <dbReference type="PROSITE" id="PS50006"/>
    </source>
</evidence>
<evidence type="ECO:0000313" key="3">
    <source>
        <dbReference type="EMBL" id="MBI2678000.1"/>
    </source>
</evidence>
<dbReference type="CDD" id="cd00060">
    <property type="entry name" value="FHA"/>
    <property type="match status" value="1"/>
</dbReference>
<proteinExistence type="predicted"/>
<dbReference type="SMART" id="SM00240">
    <property type="entry name" value="FHA"/>
    <property type="match status" value="1"/>
</dbReference>
<feature type="domain" description="Guanylate cyclase" evidence="2">
    <location>
        <begin position="356"/>
        <end position="488"/>
    </location>
</feature>
<dbReference type="SMART" id="SM00065">
    <property type="entry name" value="GAF"/>
    <property type="match status" value="1"/>
</dbReference>
<dbReference type="GO" id="GO:0004016">
    <property type="term" value="F:adenylate cyclase activity"/>
    <property type="evidence" value="ECO:0007669"/>
    <property type="project" value="UniProtKB-ARBA"/>
</dbReference>
<dbReference type="InterPro" id="IPR008984">
    <property type="entry name" value="SMAD_FHA_dom_sf"/>
</dbReference>
<dbReference type="PROSITE" id="PS50006">
    <property type="entry name" value="FHA_DOMAIN"/>
    <property type="match status" value="1"/>
</dbReference>
<dbReference type="AlphaFoldDB" id="A0A932ENR7"/>
<dbReference type="EMBL" id="JACPNR010000006">
    <property type="protein sequence ID" value="MBI2678000.1"/>
    <property type="molecule type" value="Genomic_DNA"/>
</dbReference>
<evidence type="ECO:0000313" key="4">
    <source>
        <dbReference type="Proteomes" id="UP000779809"/>
    </source>
</evidence>
<accession>A0A932ENR7</accession>
<dbReference type="InterPro" id="IPR029016">
    <property type="entry name" value="GAF-like_dom_sf"/>
</dbReference>
<comment type="caution">
    <text evidence="3">The sequence shown here is derived from an EMBL/GenBank/DDBJ whole genome shotgun (WGS) entry which is preliminary data.</text>
</comment>
<name>A0A932ENR7_9BACT</name>
<dbReference type="InterPro" id="IPR029787">
    <property type="entry name" value="Nucleotide_cyclase"/>
</dbReference>
<reference evidence="3" key="1">
    <citation type="submission" date="2020-07" db="EMBL/GenBank/DDBJ databases">
        <title>Huge and variable diversity of episymbiotic CPR bacteria and DPANN archaea in groundwater ecosystems.</title>
        <authorList>
            <person name="He C.Y."/>
            <person name="Keren R."/>
            <person name="Whittaker M."/>
            <person name="Farag I.F."/>
            <person name="Doudna J."/>
            <person name="Cate J.H.D."/>
            <person name="Banfield J.F."/>
        </authorList>
    </citation>
    <scope>NUCLEOTIDE SEQUENCE</scope>
    <source>
        <strain evidence="3">NC_groundwater_580_Pr5_B-0.1um_64_19</strain>
    </source>
</reference>
<dbReference type="PANTHER" id="PTHR43081">
    <property type="entry name" value="ADENYLATE CYCLASE, TERMINAL-DIFFERENTIATION SPECIFIC-RELATED"/>
    <property type="match status" value="1"/>
</dbReference>
<dbReference type="Pfam" id="PF00498">
    <property type="entry name" value="FHA"/>
    <property type="match status" value="1"/>
</dbReference>
<dbReference type="PANTHER" id="PTHR43081:SF1">
    <property type="entry name" value="ADENYLATE CYCLASE, TERMINAL-DIFFERENTIATION SPECIFIC"/>
    <property type="match status" value="1"/>
</dbReference>
<dbReference type="SUPFAM" id="SSF55073">
    <property type="entry name" value="Nucleotide cyclase"/>
    <property type="match status" value="1"/>
</dbReference>
<dbReference type="CDD" id="cd07302">
    <property type="entry name" value="CHD"/>
    <property type="match status" value="1"/>
</dbReference>
<dbReference type="InterPro" id="IPR003018">
    <property type="entry name" value="GAF"/>
</dbReference>
<dbReference type="SUPFAM" id="SSF55781">
    <property type="entry name" value="GAF domain-like"/>
    <property type="match status" value="1"/>
</dbReference>
<dbReference type="SUPFAM" id="SSF49879">
    <property type="entry name" value="SMAD/FHA domain"/>
    <property type="match status" value="1"/>
</dbReference>
<dbReference type="Gene3D" id="2.60.200.20">
    <property type="match status" value="1"/>
</dbReference>
<gene>
    <name evidence="3" type="ORF">HYX28_04410</name>
</gene>
<organism evidence="3 4">
    <name type="scientific">Candidatus Korobacter versatilis</name>
    <dbReference type="NCBI Taxonomy" id="658062"/>
    <lineage>
        <taxon>Bacteria</taxon>
        <taxon>Pseudomonadati</taxon>
        <taxon>Acidobacteriota</taxon>
        <taxon>Terriglobia</taxon>
        <taxon>Terriglobales</taxon>
        <taxon>Candidatus Korobacteraceae</taxon>
        <taxon>Candidatus Korobacter</taxon>
    </lineage>
</organism>
<evidence type="ECO:0000259" key="2">
    <source>
        <dbReference type="PROSITE" id="PS50125"/>
    </source>
</evidence>
<feature type="domain" description="FHA" evidence="1">
    <location>
        <begin position="23"/>
        <end position="73"/>
    </location>
</feature>
<dbReference type="Gene3D" id="3.30.450.40">
    <property type="match status" value="1"/>
</dbReference>
<dbReference type="GO" id="GO:0006171">
    <property type="term" value="P:cAMP biosynthetic process"/>
    <property type="evidence" value="ECO:0007669"/>
    <property type="project" value="TreeGrafter"/>
</dbReference>
<dbReference type="InterPro" id="IPR050697">
    <property type="entry name" value="Adenylyl/Guanylyl_Cyclase_3/4"/>
</dbReference>
<dbReference type="PROSITE" id="PS50125">
    <property type="entry name" value="GUANYLATE_CYCLASE_2"/>
    <property type="match status" value="1"/>
</dbReference>
<protein>
    <submittedName>
        <fullName evidence="3">FHA domain-containing protein</fullName>
    </submittedName>
</protein>
<dbReference type="GO" id="GO:0035556">
    <property type="term" value="P:intracellular signal transduction"/>
    <property type="evidence" value="ECO:0007669"/>
    <property type="project" value="InterPro"/>
</dbReference>
<dbReference type="Pfam" id="PF01590">
    <property type="entry name" value="GAF"/>
    <property type="match status" value="1"/>
</dbReference>
<dbReference type="Gene3D" id="3.30.70.1230">
    <property type="entry name" value="Nucleotide cyclase"/>
    <property type="match status" value="1"/>
</dbReference>
<dbReference type="InterPro" id="IPR000253">
    <property type="entry name" value="FHA_dom"/>
</dbReference>
<dbReference type="Pfam" id="PF00211">
    <property type="entry name" value="Guanylate_cyc"/>
    <property type="match status" value="1"/>
</dbReference>
<dbReference type="Proteomes" id="UP000779809">
    <property type="component" value="Unassembled WGS sequence"/>
</dbReference>
<sequence>MARLIISAPDGKRGILEITKPVTTVGRGNANDLVLNHTSVSRFHAVIKQEADGVVMIADRGSTNGVLVNGERIVAETALVPGDELQIGAYGLKFESAAEGALRVEKVEVPSTVNEVLNAEALQGPATQVPGGSMEDLIAQVKKLEREKYLLTVLYDAGKSLSAKLSIDDIAEQVAQLAFRIEGVERGFMMLFDENGEVQRQTEVRYRQKPKSEQSSSQPQISLSRSVLDLVKTQKQPILISDASADERFTGSESMKISGLQSAMCAPLLGKERLLGIFYVDNLEQTAAFTQEELNVFALVAAQAGAAIDSAITHEQLARQAVQRSALERFLSPDVVEMIAADPDNVRLGGANQVVTVLFSDIRGFTTISEKLPPEKVVEILNEYFTRVTDVIFDNGGMLDKYLGDGAMAVFGAPISKGNDAANAVRAGIEIQRLVLQLNVDSIARKWPELRVGVGINTGIVTAGNIGSPRRLDYTVVGDTVNVAARLMANAAGWQVLISESTAKTLGPEVQLEPLAPLSVKGKSQPLSVFSVHWAEDKKTASGR</sequence>
<dbReference type="InterPro" id="IPR001054">
    <property type="entry name" value="A/G_cyclase"/>
</dbReference>